<dbReference type="InterPro" id="IPR007541">
    <property type="entry name" value="Uncharacterised_BSP"/>
</dbReference>
<sequence>MSPAVNKKPHPKAPKPLLRLEVRDLSEEGARAFLSHIDCGTVLEETVNSVHNLLYSSNSQIPGTRSVTLILRSMPGVAYTTGKDIDDDHKEIHFSTDYISGIAKERKKEEMMGVLTHEMVHCWQWNSLNTAPGGLIEGIADWVRLRAGLVPPHWKREMDGDWDAGYQHTGYFLDYLESRFGHGTVMAVNERLREGKYDEEKFWKGLFGCTVKQLWKDYGRSLGKRSEAEQGTLDGWVEGPESKQDSGSV</sequence>
<organism evidence="2 3">
    <name type="scientific">Rhizodiscina lignyota</name>
    <dbReference type="NCBI Taxonomy" id="1504668"/>
    <lineage>
        <taxon>Eukaryota</taxon>
        <taxon>Fungi</taxon>
        <taxon>Dikarya</taxon>
        <taxon>Ascomycota</taxon>
        <taxon>Pezizomycotina</taxon>
        <taxon>Dothideomycetes</taxon>
        <taxon>Pleosporomycetidae</taxon>
        <taxon>Aulographales</taxon>
        <taxon>Rhizodiscinaceae</taxon>
        <taxon>Rhizodiscina</taxon>
    </lineage>
</organism>
<dbReference type="Proteomes" id="UP000799772">
    <property type="component" value="Unassembled WGS sequence"/>
</dbReference>
<keyword evidence="3" id="KW-1185">Reference proteome</keyword>
<dbReference type="EMBL" id="ML978123">
    <property type="protein sequence ID" value="KAF2101660.1"/>
    <property type="molecule type" value="Genomic_DNA"/>
</dbReference>
<accession>A0A9P4IHG9</accession>
<comment type="caution">
    <text evidence="2">The sequence shown here is derived from an EMBL/GenBank/DDBJ whole genome shotgun (WGS) entry which is preliminary data.</text>
</comment>
<proteinExistence type="predicted"/>
<dbReference type="PANTHER" id="PTHR33321">
    <property type="match status" value="1"/>
</dbReference>
<evidence type="ECO:0000313" key="3">
    <source>
        <dbReference type="Proteomes" id="UP000799772"/>
    </source>
</evidence>
<evidence type="ECO:0000313" key="2">
    <source>
        <dbReference type="EMBL" id="KAF2101660.1"/>
    </source>
</evidence>
<feature type="compositionally biased region" description="Basic and acidic residues" evidence="1">
    <location>
        <begin position="240"/>
        <end position="249"/>
    </location>
</feature>
<feature type="region of interest" description="Disordered" evidence="1">
    <location>
        <begin position="225"/>
        <end position="249"/>
    </location>
</feature>
<dbReference type="PANTHER" id="PTHR33321:SF12">
    <property type="entry name" value="PLANT BASIC SECRETORY PROTEIN (BSP) FAMILY PROTEIN"/>
    <property type="match status" value="1"/>
</dbReference>
<name>A0A9P4IHG9_9PEZI</name>
<protein>
    <submittedName>
        <fullName evidence="2">Plant basic secretory protein</fullName>
    </submittedName>
</protein>
<reference evidence="2" key="1">
    <citation type="journal article" date="2020" name="Stud. Mycol.">
        <title>101 Dothideomycetes genomes: a test case for predicting lifestyles and emergence of pathogens.</title>
        <authorList>
            <person name="Haridas S."/>
            <person name="Albert R."/>
            <person name="Binder M."/>
            <person name="Bloem J."/>
            <person name="Labutti K."/>
            <person name="Salamov A."/>
            <person name="Andreopoulos B."/>
            <person name="Baker S."/>
            <person name="Barry K."/>
            <person name="Bills G."/>
            <person name="Bluhm B."/>
            <person name="Cannon C."/>
            <person name="Castanera R."/>
            <person name="Culley D."/>
            <person name="Daum C."/>
            <person name="Ezra D."/>
            <person name="Gonzalez J."/>
            <person name="Henrissat B."/>
            <person name="Kuo A."/>
            <person name="Liang C."/>
            <person name="Lipzen A."/>
            <person name="Lutzoni F."/>
            <person name="Magnuson J."/>
            <person name="Mondo S."/>
            <person name="Nolan M."/>
            <person name="Ohm R."/>
            <person name="Pangilinan J."/>
            <person name="Park H.-J."/>
            <person name="Ramirez L."/>
            <person name="Alfaro M."/>
            <person name="Sun H."/>
            <person name="Tritt A."/>
            <person name="Yoshinaga Y."/>
            <person name="Zwiers L.-H."/>
            <person name="Turgeon B."/>
            <person name="Goodwin S."/>
            <person name="Spatafora J."/>
            <person name="Crous P."/>
            <person name="Grigoriev I."/>
        </authorList>
    </citation>
    <scope>NUCLEOTIDE SEQUENCE</scope>
    <source>
        <strain evidence="2">CBS 133067</strain>
    </source>
</reference>
<dbReference type="OrthoDB" id="891726at2759"/>
<evidence type="ECO:0000256" key="1">
    <source>
        <dbReference type="SAM" id="MobiDB-lite"/>
    </source>
</evidence>
<dbReference type="Pfam" id="PF04450">
    <property type="entry name" value="BSP"/>
    <property type="match status" value="1"/>
</dbReference>
<dbReference type="AlphaFoldDB" id="A0A9P4IHG9"/>
<gene>
    <name evidence="2" type="ORF">NA57DRAFT_73100</name>
</gene>